<sequence length="23" mass="2645">MTTEAAVAKLYYLFSCGYDKEKI</sequence>
<comment type="caution">
    <text evidence="1">The sequence shown here is derived from an EMBL/GenBank/DDBJ whole genome shotgun (WGS) entry which is preliminary data.</text>
</comment>
<reference evidence="1" key="1">
    <citation type="journal article" date="2013" name="Environ. Microbiol.">
        <title>Microbiota from the distal guts of lean and obese adolescents exhibit partial functional redundancy besides clear differences in community structure.</title>
        <authorList>
            <person name="Ferrer M."/>
            <person name="Ruiz A."/>
            <person name="Lanza F."/>
            <person name="Haange S.B."/>
            <person name="Oberbach A."/>
            <person name="Till H."/>
            <person name="Bargiela R."/>
            <person name="Campoy C."/>
            <person name="Segura M.T."/>
            <person name="Richter M."/>
            <person name="von Bergen M."/>
            <person name="Seifert J."/>
            <person name="Suarez A."/>
        </authorList>
    </citation>
    <scope>NUCLEOTIDE SEQUENCE</scope>
</reference>
<protein>
    <submittedName>
        <fullName evidence="1">Uncharacterized protein</fullName>
    </submittedName>
</protein>
<organism evidence="1">
    <name type="scientific">human gut metagenome</name>
    <dbReference type="NCBI Taxonomy" id="408170"/>
    <lineage>
        <taxon>unclassified sequences</taxon>
        <taxon>metagenomes</taxon>
        <taxon>organismal metagenomes</taxon>
    </lineage>
</organism>
<feature type="non-terminal residue" evidence="1">
    <location>
        <position position="23"/>
    </location>
</feature>
<name>K1SZS7_9ZZZZ</name>
<evidence type="ECO:0000313" key="1">
    <source>
        <dbReference type="EMBL" id="EKC52806.1"/>
    </source>
</evidence>
<gene>
    <name evidence="1" type="ORF">LEA_16703</name>
</gene>
<accession>K1SZS7</accession>
<proteinExistence type="predicted"/>
<dbReference type="EMBL" id="AJWY01011420">
    <property type="protein sequence ID" value="EKC52806.1"/>
    <property type="molecule type" value="Genomic_DNA"/>
</dbReference>
<dbReference type="AlphaFoldDB" id="K1SZS7"/>